<dbReference type="AlphaFoldDB" id="A0A4Y1RG65"/>
<evidence type="ECO:0000313" key="2">
    <source>
        <dbReference type="EMBL" id="BBH02887.1"/>
    </source>
</evidence>
<dbReference type="EMBL" id="AP019301">
    <property type="protein sequence ID" value="BBH02887.1"/>
    <property type="molecule type" value="Genomic_DNA"/>
</dbReference>
<proteinExistence type="predicted"/>
<feature type="region of interest" description="Disordered" evidence="1">
    <location>
        <begin position="222"/>
        <end position="245"/>
    </location>
</feature>
<organism evidence="2">
    <name type="scientific">Prunus dulcis</name>
    <name type="common">Almond</name>
    <name type="synonym">Amygdalus dulcis</name>
    <dbReference type="NCBI Taxonomy" id="3755"/>
    <lineage>
        <taxon>Eukaryota</taxon>
        <taxon>Viridiplantae</taxon>
        <taxon>Streptophyta</taxon>
        <taxon>Embryophyta</taxon>
        <taxon>Tracheophyta</taxon>
        <taxon>Spermatophyta</taxon>
        <taxon>Magnoliopsida</taxon>
        <taxon>eudicotyledons</taxon>
        <taxon>Gunneridae</taxon>
        <taxon>Pentapetalae</taxon>
        <taxon>rosids</taxon>
        <taxon>fabids</taxon>
        <taxon>Rosales</taxon>
        <taxon>Rosaceae</taxon>
        <taxon>Amygdaloideae</taxon>
        <taxon>Amygdaleae</taxon>
        <taxon>Prunus</taxon>
    </lineage>
</organism>
<sequence>MNFSLCLLHIDRVICEGMGGFGFLYGTPESGLLWRRWRRSCCGGNGRKNPAYLALGLAGLDVGAFLLGWAVRWNCFIAPSIYHPSHPLESIRPKKSFPNPISSKGPRIKRGLISYSTLPHVPSIARLLSAINEIKRMTATCRKIVLHPIGEVPEENHLERCIAAFIDVASHVPFVRHSSGCIIEASYHLLVVSEFLVAGKDMNAAQTQDSFIMKPIDQRERTRSRNDVLTRRLKNRERQRRYRARKRLEADMKKPSIIKQSPPPQVEVQMNGFVSNYVPRVHCKRDWKKDARRARVSEYPESYT</sequence>
<accession>A0A4Y1RG65</accession>
<gene>
    <name evidence="2" type="ORF">Prudu_013595</name>
</gene>
<reference evidence="2" key="1">
    <citation type="journal article" date="2019" name="Science">
        <title>Mutation of a bHLH transcription factor allowed almond domestication.</title>
        <authorList>
            <person name="Sanchez-Perez R."/>
            <person name="Pavan S."/>
            <person name="Mazzeo R."/>
            <person name="Moldovan C."/>
            <person name="Aiese Cigliano R."/>
            <person name="Del Cueto J."/>
            <person name="Ricciardi F."/>
            <person name="Lotti C."/>
            <person name="Ricciardi L."/>
            <person name="Dicenta F."/>
            <person name="Lopez-Marques R.L."/>
            <person name="Lindberg Moller B."/>
        </authorList>
    </citation>
    <scope>NUCLEOTIDE SEQUENCE</scope>
</reference>
<feature type="compositionally biased region" description="Basic residues" evidence="1">
    <location>
        <begin position="231"/>
        <end position="245"/>
    </location>
</feature>
<protein>
    <submittedName>
        <fullName evidence="2">Uncharacterized protein</fullName>
    </submittedName>
</protein>
<evidence type="ECO:0000256" key="1">
    <source>
        <dbReference type="SAM" id="MobiDB-lite"/>
    </source>
</evidence>
<name>A0A4Y1RG65_PRUDU</name>